<keyword evidence="2" id="KW-1185">Reference proteome</keyword>
<sequence>MSIHLPASVLAPILRTESSVVDDSDSDSTDNDSQDNNFDGWDDPALDSQPCHSLFCCTDTADGDMSASDTRRADEIFTDARAALAHDREAHGFHFEAVCARMGEGTLRWLLTVGCVHRRSTRLISRYFLLLHSFTRWGDSAISLAACMTRMRSRLVHDFC</sequence>
<gene>
    <name evidence="1" type="ORF">BJ138DRAFT_101122</name>
</gene>
<reference evidence="1" key="1">
    <citation type="journal article" date="2021" name="New Phytol.">
        <title>Evolutionary innovations through gain and loss of genes in the ectomycorrhizal Boletales.</title>
        <authorList>
            <person name="Wu G."/>
            <person name="Miyauchi S."/>
            <person name="Morin E."/>
            <person name="Kuo A."/>
            <person name="Drula E."/>
            <person name="Varga T."/>
            <person name="Kohler A."/>
            <person name="Feng B."/>
            <person name="Cao Y."/>
            <person name="Lipzen A."/>
            <person name="Daum C."/>
            <person name="Hundley H."/>
            <person name="Pangilinan J."/>
            <person name="Johnson J."/>
            <person name="Barry K."/>
            <person name="LaButti K."/>
            <person name="Ng V."/>
            <person name="Ahrendt S."/>
            <person name="Min B."/>
            <person name="Choi I.G."/>
            <person name="Park H."/>
            <person name="Plett J.M."/>
            <person name="Magnuson J."/>
            <person name="Spatafora J.W."/>
            <person name="Nagy L.G."/>
            <person name="Henrissat B."/>
            <person name="Grigoriev I.V."/>
            <person name="Yang Z.L."/>
            <person name="Xu J."/>
            <person name="Martin F.M."/>
        </authorList>
    </citation>
    <scope>NUCLEOTIDE SEQUENCE</scope>
    <source>
        <strain evidence="1">ATCC 28755</strain>
    </source>
</reference>
<protein>
    <submittedName>
        <fullName evidence="1">Uncharacterized protein</fullName>
    </submittedName>
</protein>
<evidence type="ECO:0000313" key="1">
    <source>
        <dbReference type="EMBL" id="KAH7910489.1"/>
    </source>
</evidence>
<comment type="caution">
    <text evidence="1">The sequence shown here is derived from an EMBL/GenBank/DDBJ whole genome shotgun (WGS) entry which is preliminary data.</text>
</comment>
<accession>A0ACB8ACI2</accession>
<dbReference type="Proteomes" id="UP000790377">
    <property type="component" value="Unassembled WGS sequence"/>
</dbReference>
<organism evidence="1 2">
    <name type="scientific">Hygrophoropsis aurantiaca</name>
    <dbReference type="NCBI Taxonomy" id="72124"/>
    <lineage>
        <taxon>Eukaryota</taxon>
        <taxon>Fungi</taxon>
        <taxon>Dikarya</taxon>
        <taxon>Basidiomycota</taxon>
        <taxon>Agaricomycotina</taxon>
        <taxon>Agaricomycetes</taxon>
        <taxon>Agaricomycetidae</taxon>
        <taxon>Boletales</taxon>
        <taxon>Coniophorineae</taxon>
        <taxon>Hygrophoropsidaceae</taxon>
        <taxon>Hygrophoropsis</taxon>
    </lineage>
</organism>
<evidence type="ECO:0000313" key="2">
    <source>
        <dbReference type="Proteomes" id="UP000790377"/>
    </source>
</evidence>
<proteinExistence type="predicted"/>
<name>A0ACB8ACI2_9AGAM</name>
<dbReference type="EMBL" id="MU267711">
    <property type="protein sequence ID" value="KAH7910489.1"/>
    <property type="molecule type" value="Genomic_DNA"/>
</dbReference>